<dbReference type="AlphaFoldDB" id="A0A1I1VQK1"/>
<organism evidence="2 3">
    <name type="scientific">Thermophagus xiamenensis</name>
    <dbReference type="NCBI Taxonomy" id="385682"/>
    <lineage>
        <taxon>Bacteria</taxon>
        <taxon>Pseudomonadati</taxon>
        <taxon>Bacteroidota</taxon>
        <taxon>Bacteroidia</taxon>
        <taxon>Marinilabiliales</taxon>
        <taxon>Marinilabiliaceae</taxon>
        <taxon>Thermophagus</taxon>
    </lineage>
</organism>
<evidence type="ECO:0000256" key="1">
    <source>
        <dbReference type="SAM" id="Phobius"/>
    </source>
</evidence>
<dbReference type="OrthoDB" id="1121917at2"/>
<dbReference type="EMBL" id="FONA01000003">
    <property type="protein sequence ID" value="SFD85114.1"/>
    <property type="molecule type" value="Genomic_DNA"/>
</dbReference>
<name>A0A1I1VQK1_9BACT</name>
<keyword evidence="3" id="KW-1185">Reference proteome</keyword>
<dbReference type="RefSeq" id="WP_010526844.1">
    <property type="nucleotide sequence ID" value="NZ_AFSL01000019.1"/>
</dbReference>
<keyword evidence="1" id="KW-0812">Transmembrane</keyword>
<dbReference type="Pfam" id="PF12669">
    <property type="entry name" value="FeoB_associated"/>
    <property type="match status" value="1"/>
</dbReference>
<feature type="transmembrane region" description="Helical" evidence="1">
    <location>
        <begin position="6"/>
        <end position="23"/>
    </location>
</feature>
<gene>
    <name evidence="2" type="ORF">SAMN05444380_10311</name>
</gene>
<reference evidence="2 3" key="1">
    <citation type="submission" date="2016-10" db="EMBL/GenBank/DDBJ databases">
        <authorList>
            <person name="de Groot N.N."/>
        </authorList>
    </citation>
    <scope>NUCLEOTIDE SEQUENCE [LARGE SCALE GENOMIC DNA]</scope>
    <source>
        <strain evidence="2 3">DSM 19012</strain>
    </source>
</reference>
<evidence type="ECO:0000313" key="2">
    <source>
        <dbReference type="EMBL" id="SFD85114.1"/>
    </source>
</evidence>
<protein>
    <submittedName>
        <fullName evidence="2">Virus attachment protein p12 family protein</fullName>
    </submittedName>
</protein>
<evidence type="ECO:0000313" key="3">
    <source>
        <dbReference type="Proteomes" id="UP000181976"/>
    </source>
</evidence>
<dbReference type="InParanoid" id="A0A1I1VQK1"/>
<keyword evidence="1" id="KW-1133">Transmembrane helix</keyword>
<proteinExistence type="predicted"/>
<accession>A0A1I1VQK1</accession>
<keyword evidence="1" id="KW-0472">Membrane</keyword>
<dbReference type="Proteomes" id="UP000181976">
    <property type="component" value="Unassembled WGS sequence"/>
</dbReference>
<sequence>MIQEILTIITVIAAFGYTLYAFYKTMFSKDSSGCGGGCPSCEAKDLLLKDISKKGKKPKFHTFRPLKN</sequence>